<evidence type="ECO:0000313" key="3">
    <source>
        <dbReference type="Proteomes" id="UP000712600"/>
    </source>
</evidence>
<accession>A0A8S9QR15</accession>
<name>A0A8S9QR15_BRACR</name>
<reference evidence="2" key="1">
    <citation type="submission" date="2019-12" db="EMBL/GenBank/DDBJ databases">
        <title>Genome sequencing and annotation of Brassica cretica.</title>
        <authorList>
            <person name="Studholme D.J."/>
            <person name="Sarris P."/>
        </authorList>
    </citation>
    <scope>NUCLEOTIDE SEQUENCE</scope>
    <source>
        <strain evidence="2">PFS-109/04</strain>
        <tissue evidence="2">Leaf</tissue>
    </source>
</reference>
<keyword evidence="1" id="KW-0472">Membrane</keyword>
<keyword evidence="1" id="KW-1133">Transmembrane helix</keyword>
<comment type="caution">
    <text evidence="2">The sequence shown here is derived from an EMBL/GenBank/DDBJ whole genome shotgun (WGS) entry which is preliminary data.</text>
</comment>
<gene>
    <name evidence="2" type="ORF">F2Q69_00015902</name>
</gene>
<feature type="transmembrane region" description="Helical" evidence="1">
    <location>
        <begin position="20"/>
        <end position="46"/>
    </location>
</feature>
<proteinExistence type="predicted"/>
<evidence type="ECO:0000313" key="2">
    <source>
        <dbReference type="EMBL" id="KAF3556312.1"/>
    </source>
</evidence>
<keyword evidence="1" id="KW-0812">Transmembrane</keyword>
<protein>
    <submittedName>
        <fullName evidence="2">Uncharacterized protein</fullName>
    </submittedName>
</protein>
<dbReference type="AlphaFoldDB" id="A0A8S9QR15"/>
<sequence length="202" mass="22691">MTYLPEAGGVSALRRCTDPLVSWFCLFCSGSLSHFLCIVLLMSILISPLPLPLLLLTSPSLLLLLSLSPSLVGTEIRTVDFCLNKETRKTLISQRSWISANTTRQANQNTIMTTIKYKNRKKRAKRSLIPNLRMSVYNKGKKSWGRDEMFCFLIDRYDLCYMETEAVPQTGIPGVRHSIFESLRLGRSSQSIASGLLPFGIP</sequence>
<dbReference type="EMBL" id="QGKX02000996">
    <property type="protein sequence ID" value="KAF3556312.1"/>
    <property type="molecule type" value="Genomic_DNA"/>
</dbReference>
<organism evidence="2 3">
    <name type="scientific">Brassica cretica</name>
    <name type="common">Mustard</name>
    <dbReference type="NCBI Taxonomy" id="69181"/>
    <lineage>
        <taxon>Eukaryota</taxon>
        <taxon>Viridiplantae</taxon>
        <taxon>Streptophyta</taxon>
        <taxon>Embryophyta</taxon>
        <taxon>Tracheophyta</taxon>
        <taxon>Spermatophyta</taxon>
        <taxon>Magnoliopsida</taxon>
        <taxon>eudicotyledons</taxon>
        <taxon>Gunneridae</taxon>
        <taxon>Pentapetalae</taxon>
        <taxon>rosids</taxon>
        <taxon>malvids</taxon>
        <taxon>Brassicales</taxon>
        <taxon>Brassicaceae</taxon>
        <taxon>Brassiceae</taxon>
        <taxon>Brassica</taxon>
    </lineage>
</organism>
<dbReference type="Proteomes" id="UP000712600">
    <property type="component" value="Unassembled WGS sequence"/>
</dbReference>
<evidence type="ECO:0000256" key="1">
    <source>
        <dbReference type="SAM" id="Phobius"/>
    </source>
</evidence>